<proteinExistence type="inferred from homology"/>
<keyword evidence="9" id="KW-1185">Reference proteome</keyword>
<dbReference type="GO" id="GO:0005886">
    <property type="term" value="C:plasma membrane"/>
    <property type="evidence" value="ECO:0007669"/>
    <property type="project" value="UniProtKB-SubCell"/>
</dbReference>
<comment type="similarity">
    <text evidence="2">Belongs to the autoinducer-2 exporter (AI-2E) (TC 2.A.86) family.</text>
</comment>
<keyword evidence="7" id="KW-0472">Membrane</keyword>
<keyword evidence="3" id="KW-0813">Transport</keyword>
<gene>
    <name evidence="8" type="ORF">F0P96_04085</name>
</gene>
<keyword evidence="4" id="KW-1003">Cell membrane</keyword>
<evidence type="ECO:0000256" key="7">
    <source>
        <dbReference type="ARBA" id="ARBA00023136"/>
    </source>
</evidence>
<sequence length="391" mass="43274">MLPPPHNLNTPRHPVKPQEVRQAPVIHYTFLLIGLSLLVFVLHKLDEILLPLAFSAVFTLLLLPICRWLESHKVPRVLAIILCLLLVLVIFAGIIVAFGSQLTQFQNELPKLQTKLMEVFNQAQAWAHDKFGYDPMSVNEVKDSTMKSLKKSGTSYIGTTLNTTTAVLSNLAQVLIYIFCFLYYRDHLRQFMFRFVAPDKRTTVLHTVDSIQTVVQAYISGLVKVIIIVAVLNGIGLLLLGVKFAIFFAIFASVLAIIPYIGIMIGATIPAIITLVETGSPLQALAVIGVFVFVQFLEGNFITPMITGSQVSINPLAAILALILGGALWGTPGMILSIPLTAILKVVFDAYQPLEPFGFLLGDVSDGEDTKNDKSDDRPSFWQRVWRRMTA</sequence>
<evidence type="ECO:0000256" key="3">
    <source>
        <dbReference type="ARBA" id="ARBA00022448"/>
    </source>
</evidence>
<dbReference type="EMBL" id="VTWU01000001">
    <property type="protein sequence ID" value="KAA9339804.1"/>
    <property type="molecule type" value="Genomic_DNA"/>
</dbReference>
<dbReference type="Pfam" id="PF01594">
    <property type="entry name" value="AI-2E_transport"/>
    <property type="match status" value="1"/>
</dbReference>
<evidence type="ECO:0000256" key="6">
    <source>
        <dbReference type="ARBA" id="ARBA00022989"/>
    </source>
</evidence>
<name>A0A7L4ZW56_9BACT</name>
<reference evidence="8 9" key="1">
    <citation type="submission" date="2019-09" db="EMBL/GenBank/DDBJ databases">
        <title>Genome sequence of Hymenobacter sp. M3.</title>
        <authorList>
            <person name="Srinivasan S."/>
        </authorList>
    </citation>
    <scope>NUCLEOTIDE SEQUENCE [LARGE SCALE GENOMIC DNA]</scope>
    <source>
        <strain evidence="8 9">M3</strain>
    </source>
</reference>
<evidence type="ECO:0000313" key="8">
    <source>
        <dbReference type="EMBL" id="KAA9339804.1"/>
    </source>
</evidence>
<comment type="caution">
    <text evidence="8">The sequence shown here is derived from an EMBL/GenBank/DDBJ whole genome shotgun (WGS) entry which is preliminary data.</text>
</comment>
<evidence type="ECO:0000256" key="2">
    <source>
        <dbReference type="ARBA" id="ARBA00009773"/>
    </source>
</evidence>
<dbReference type="PANTHER" id="PTHR21716:SF53">
    <property type="entry name" value="PERMEASE PERM-RELATED"/>
    <property type="match status" value="1"/>
</dbReference>
<evidence type="ECO:0000256" key="1">
    <source>
        <dbReference type="ARBA" id="ARBA00004651"/>
    </source>
</evidence>
<dbReference type="PANTHER" id="PTHR21716">
    <property type="entry name" value="TRANSMEMBRANE PROTEIN"/>
    <property type="match status" value="1"/>
</dbReference>
<organism evidence="8 9">
    <name type="scientific">Hymenobacter busanensis</name>
    <dbReference type="NCBI Taxonomy" id="2607656"/>
    <lineage>
        <taxon>Bacteria</taxon>
        <taxon>Pseudomonadati</taxon>
        <taxon>Bacteroidota</taxon>
        <taxon>Cytophagia</taxon>
        <taxon>Cytophagales</taxon>
        <taxon>Hymenobacteraceae</taxon>
        <taxon>Hymenobacter</taxon>
    </lineage>
</organism>
<dbReference type="AlphaFoldDB" id="A0A7L4ZW56"/>
<dbReference type="InterPro" id="IPR002549">
    <property type="entry name" value="AI-2E-like"/>
</dbReference>
<dbReference type="GO" id="GO:0055085">
    <property type="term" value="P:transmembrane transport"/>
    <property type="evidence" value="ECO:0007669"/>
    <property type="project" value="TreeGrafter"/>
</dbReference>
<protein>
    <submittedName>
        <fullName evidence="8">AI-2E family transporter</fullName>
    </submittedName>
</protein>
<comment type="subcellular location">
    <subcellularLocation>
        <location evidence="1">Cell membrane</location>
        <topology evidence="1">Multi-pass membrane protein</topology>
    </subcellularLocation>
</comment>
<accession>A0A7L4ZW56</accession>
<keyword evidence="6" id="KW-1133">Transmembrane helix</keyword>
<keyword evidence="5" id="KW-0812">Transmembrane</keyword>
<dbReference type="RefSeq" id="WP_151077506.1">
    <property type="nucleotide sequence ID" value="NZ_CP047647.1"/>
</dbReference>
<evidence type="ECO:0000313" key="9">
    <source>
        <dbReference type="Proteomes" id="UP000326380"/>
    </source>
</evidence>
<evidence type="ECO:0000256" key="4">
    <source>
        <dbReference type="ARBA" id="ARBA00022475"/>
    </source>
</evidence>
<evidence type="ECO:0000256" key="5">
    <source>
        <dbReference type="ARBA" id="ARBA00022692"/>
    </source>
</evidence>
<dbReference type="Proteomes" id="UP000326380">
    <property type="component" value="Unassembled WGS sequence"/>
</dbReference>